<dbReference type="RefSeq" id="WP_181653858.1">
    <property type="nucleotide sequence ID" value="NZ_WSEL01000003.1"/>
</dbReference>
<dbReference type="PANTHER" id="PTHR42923:SF47">
    <property type="entry name" value="BLR3003 PROTEIN"/>
    <property type="match status" value="1"/>
</dbReference>
<protein>
    <submittedName>
        <fullName evidence="2">NAD(P)-binding protein</fullName>
    </submittedName>
</protein>
<organism evidence="2 3">
    <name type="scientific">Ramlibacter pinisoli</name>
    <dbReference type="NCBI Taxonomy" id="2682844"/>
    <lineage>
        <taxon>Bacteria</taxon>
        <taxon>Pseudomonadati</taxon>
        <taxon>Pseudomonadota</taxon>
        <taxon>Betaproteobacteria</taxon>
        <taxon>Burkholderiales</taxon>
        <taxon>Comamonadaceae</taxon>
        <taxon>Ramlibacter</taxon>
    </lineage>
</organism>
<dbReference type="EMBL" id="WSEL01000003">
    <property type="protein sequence ID" value="MVQ28402.1"/>
    <property type="molecule type" value="Genomic_DNA"/>
</dbReference>
<accession>A0A6N8INX5</accession>
<name>A0A6N8INX5_9BURK</name>
<sequence length="431" mass="45053">MTQGASRVAVIGAGWAGLAAAVAASRAGHAVTVFETTRQPGGRARRLDLVLPDGEAVALDNGQHILIGAYVQTLALMREVGVDPARVLRRLPLTLRFPDGDGVALPDWPVPLDAAWGIARARGWSLADKASLLRHAVGWQMQGFTCDESLTVAALCRKLRPAVLRDLIDPLCVSALNTPSGRASGRVFLRVLRDALFAPAQGGWGASNLLLPAADLGALFPQAAVGWLQARGAQVRFGARVQTLHPEGDGWQVDGQAFDAVLLAAPPWEAERLVAGAGVEARDWLAAAGGLAHEAIATVYTMGGPRLPLPLLALRPGPQAPAQFAFDRGHLGGPPGLLAWVVSASTGDAATLEGQVVAQARALGWRVDPIRTVVEKRATFACTPGLRRPGVRVAPGLFACGDYVEGPYPATLEGAVRSALQAVDLLGRPVS</sequence>
<keyword evidence="3" id="KW-1185">Reference proteome</keyword>
<dbReference type="InterPro" id="IPR050464">
    <property type="entry name" value="Zeta_carotene_desat/Oxidored"/>
</dbReference>
<gene>
    <name evidence="2" type="ORF">GON04_03015</name>
</gene>
<dbReference type="AlphaFoldDB" id="A0A6N8INX5"/>
<dbReference type="NCBIfam" id="TIGR03467">
    <property type="entry name" value="HpnE"/>
    <property type="match status" value="1"/>
</dbReference>
<dbReference type="GO" id="GO:0016491">
    <property type="term" value="F:oxidoreductase activity"/>
    <property type="evidence" value="ECO:0007669"/>
    <property type="project" value="InterPro"/>
</dbReference>
<dbReference type="Pfam" id="PF01593">
    <property type="entry name" value="Amino_oxidase"/>
    <property type="match status" value="1"/>
</dbReference>
<comment type="caution">
    <text evidence="2">The sequence shown here is derived from an EMBL/GenBank/DDBJ whole genome shotgun (WGS) entry which is preliminary data.</text>
</comment>
<dbReference type="Proteomes" id="UP000469385">
    <property type="component" value="Unassembled WGS sequence"/>
</dbReference>
<dbReference type="InterPro" id="IPR017830">
    <property type="entry name" value="SQase_HpnE"/>
</dbReference>
<evidence type="ECO:0000259" key="1">
    <source>
        <dbReference type="Pfam" id="PF01593"/>
    </source>
</evidence>
<evidence type="ECO:0000313" key="3">
    <source>
        <dbReference type="Proteomes" id="UP000469385"/>
    </source>
</evidence>
<dbReference type="Gene3D" id="3.90.660.10">
    <property type="match status" value="1"/>
</dbReference>
<reference evidence="2 3" key="1">
    <citation type="submission" date="2019-12" db="EMBL/GenBank/DDBJ databases">
        <authorList>
            <person name="Huq M.A."/>
        </authorList>
    </citation>
    <scope>NUCLEOTIDE SEQUENCE [LARGE SCALE GENOMIC DNA]</scope>
    <source>
        <strain evidence="2 3">MAH-25</strain>
    </source>
</reference>
<dbReference type="PANTHER" id="PTHR42923">
    <property type="entry name" value="PROTOPORPHYRINOGEN OXIDASE"/>
    <property type="match status" value="1"/>
</dbReference>
<evidence type="ECO:0000313" key="2">
    <source>
        <dbReference type="EMBL" id="MVQ28402.1"/>
    </source>
</evidence>
<feature type="domain" description="Amine oxidase" evidence="1">
    <location>
        <begin position="16"/>
        <end position="271"/>
    </location>
</feature>
<dbReference type="InterPro" id="IPR036188">
    <property type="entry name" value="FAD/NAD-bd_sf"/>
</dbReference>
<dbReference type="InterPro" id="IPR002937">
    <property type="entry name" value="Amino_oxidase"/>
</dbReference>
<dbReference type="Gene3D" id="3.50.50.60">
    <property type="entry name" value="FAD/NAD(P)-binding domain"/>
    <property type="match status" value="2"/>
</dbReference>
<dbReference type="PRINTS" id="PR00419">
    <property type="entry name" value="ADXRDTASE"/>
</dbReference>
<proteinExistence type="predicted"/>
<dbReference type="SUPFAM" id="SSF51905">
    <property type="entry name" value="FAD/NAD(P)-binding domain"/>
    <property type="match status" value="1"/>
</dbReference>